<feature type="chain" id="PRO_5045566510" description="DUF1194 domain-containing protein" evidence="1">
    <location>
        <begin position="41"/>
        <end position="282"/>
    </location>
</feature>
<gene>
    <name evidence="2" type="ORF">QOZ99_002898</name>
</gene>
<dbReference type="CDD" id="cd00198">
    <property type="entry name" value="vWFA"/>
    <property type="match status" value="1"/>
</dbReference>
<protein>
    <recommendedName>
        <fullName evidence="4">DUF1194 domain-containing protein</fullName>
    </recommendedName>
</protein>
<dbReference type="Proteomes" id="UP001235094">
    <property type="component" value="Unassembled WGS sequence"/>
</dbReference>
<dbReference type="Gene3D" id="3.40.50.410">
    <property type="entry name" value="von Willebrand factor, type A domain"/>
    <property type="match status" value="1"/>
</dbReference>
<accession>A0ABU0LTH5</accession>
<proteinExistence type="predicted"/>
<reference evidence="2 3" key="1">
    <citation type="submission" date="2023-07" db="EMBL/GenBank/DDBJ databases">
        <title>Genomic Encyclopedia of Type Strains, Phase IV (KMG-IV): sequencing the most valuable type-strain genomes for metagenomic binning, comparative biology and taxonomic classification.</title>
        <authorList>
            <person name="Goeker M."/>
        </authorList>
    </citation>
    <scope>NUCLEOTIDE SEQUENCE [LARGE SCALE GENOMIC DNA]</scope>
    <source>
        <strain evidence="2 3">DSM 15561</strain>
    </source>
</reference>
<evidence type="ECO:0000313" key="2">
    <source>
        <dbReference type="EMBL" id="MDQ0511998.1"/>
    </source>
</evidence>
<comment type="caution">
    <text evidence="2">The sequence shown here is derived from an EMBL/GenBank/DDBJ whole genome shotgun (WGS) entry which is preliminary data.</text>
</comment>
<evidence type="ECO:0008006" key="4">
    <source>
        <dbReference type="Google" id="ProtNLM"/>
    </source>
</evidence>
<evidence type="ECO:0000256" key="1">
    <source>
        <dbReference type="SAM" id="SignalP"/>
    </source>
</evidence>
<keyword evidence="1" id="KW-0732">Signal</keyword>
<evidence type="ECO:0000313" key="3">
    <source>
        <dbReference type="Proteomes" id="UP001235094"/>
    </source>
</evidence>
<feature type="signal peptide" evidence="1">
    <location>
        <begin position="1"/>
        <end position="40"/>
    </location>
</feature>
<dbReference type="InterPro" id="IPR010607">
    <property type="entry name" value="DUF1194"/>
</dbReference>
<organism evidence="2 3">
    <name type="scientific">Ancylobacter amanitiformis</name>
    <dbReference type="NCBI Taxonomy" id="217069"/>
    <lineage>
        <taxon>Bacteria</taxon>
        <taxon>Pseudomonadati</taxon>
        <taxon>Pseudomonadota</taxon>
        <taxon>Alphaproteobacteria</taxon>
        <taxon>Hyphomicrobiales</taxon>
        <taxon>Xanthobacteraceae</taxon>
        <taxon>Ancylobacter</taxon>
    </lineage>
</organism>
<dbReference type="InterPro" id="IPR036465">
    <property type="entry name" value="vWFA_dom_sf"/>
</dbReference>
<dbReference type="Pfam" id="PF06707">
    <property type="entry name" value="DUF1194"/>
    <property type="match status" value="1"/>
</dbReference>
<sequence>MSCMRVCRAVPSVCATAAMRAARLLALLCFVVATVSPARADEPVDVELVLAVDVSYSMDLDELALQREGYVAAVTSPEFLNALKLGPHGRVAIAYVEWAGIEEQKLVVDWTFIAGPADAQRFAAAIHDAPLRRVYRTSISGAIEYGADLIEHNAIKGLRRVIDISGDGTNNQGPLVEAARDEVVARGITINGLPLMLKEPAGSMLDIGQLDIYYEDCVIGGPGAFVIPVQGKHEFADAIKTKLVLEIAGVVPPQRHLVHRAADAPRISCTVGERMWMERWGN</sequence>
<name>A0ABU0LTH5_9HYPH</name>
<dbReference type="SUPFAM" id="SSF53300">
    <property type="entry name" value="vWA-like"/>
    <property type="match status" value="1"/>
</dbReference>
<dbReference type="EMBL" id="JAUSVR010000009">
    <property type="protein sequence ID" value="MDQ0511998.1"/>
    <property type="molecule type" value="Genomic_DNA"/>
</dbReference>
<keyword evidence="3" id="KW-1185">Reference proteome</keyword>